<evidence type="ECO:0000256" key="2">
    <source>
        <dbReference type="ARBA" id="ARBA00022649"/>
    </source>
</evidence>
<organism evidence="7">
    <name type="scientific">hydrothermal vent metagenome</name>
    <dbReference type="NCBI Taxonomy" id="652676"/>
    <lineage>
        <taxon>unclassified sequences</taxon>
        <taxon>metagenomes</taxon>
        <taxon>ecological metagenomes</taxon>
    </lineage>
</organism>
<dbReference type="InterPro" id="IPR000182">
    <property type="entry name" value="GNAT_dom"/>
</dbReference>
<proteinExistence type="predicted"/>
<name>A0A3B1CDR7_9ZZZZ</name>
<comment type="catalytic activity">
    <reaction evidence="5">
        <text>glycyl-tRNA(Gly) + acetyl-CoA = N-acetylglycyl-tRNA(Gly) + CoA + H(+)</text>
        <dbReference type="Rhea" id="RHEA:81867"/>
        <dbReference type="Rhea" id="RHEA-COMP:9683"/>
        <dbReference type="Rhea" id="RHEA-COMP:19766"/>
        <dbReference type="ChEBI" id="CHEBI:15378"/>
        <dbReference type="ChEBI" id="CHEBI:57287"/>
        <dbReference type="ChEBI" id="CHEBI:57288"/>
        <dbReference type="ChEBI" id="CHEBI:78522"/>
        <dbReference type="ChEBI" id="CHEBI:232036"/>
    </reaction>
</comment>
<evidence type="ECO:0000256" key="5">
    <source>
        <dbReference type="ARBA" id="ARBA00049880"/>
    </source>
</evidence>
<feature type="domain" description="N-acetyltransferase" evidence="6">
    <location>
        <begin position="1"/>
        <end position="161"/>
    </location>
</feature>
<protein>
    <recommendedName>
        <fullName evidence="6">N-acetyltransferase domain-containing protein</fullName>
    </recommendedName>
</protein>
<dbReference type="PANTHER" id="PTHR36449:SF1">
    <property type="entry name" value="ACETYLTRANSFERASE"/>
    <property type="match status" value="1"/>
</dbReference>
<evidence type="ECO:0000256" key="1">
    <source>
        <dbReference type="ARBA" id="ARBA00022491"/>
    </source>
</evidence>
<dbReference type="SUPFAM" id="SSF55729">
    <property type="entry name" value="Acyl-CoA N-acyltransferases (Nat)"/>
    <property type="match status" value="1"/>
</dbReference>
<dbReference type="GO" id="GO:0016747">
    <property type="term" value="F:acyltransferase activity, transferring groups other than amino-acyl groups"/>
    <property type="evidence" value="ECO:0007669"/>
    <property type="project" value="InterPro"/>
</dbReference>
<accession>A0A3B1CDR7</accession>
<dbReference type="Gene3D" id="3.40.630.30">
    <property type="match status" value="1"/>
</dbReference>
<evidence type="ECO:0000256" key="3">
    <source>
        <dbReference type="ARBA" id="ARBA00022679"/>
    </source>
</evidence>
<sequence>MKFEILNTKIHKRKNFDCGVEALNRYLEKYANQDQKRGLTKIYILSEENTIVGYYSLSAHSAMRDNLPEEIKIGGYGDIPFLLLGRLAVDKKHQGQGYGDVLIFHAFKITMEIAEKVGILAMIVDAKNDAVVSFYEGFGFKRLKATETRLVLPITALSKLL</sequence>
<keyword evidence="2" id="KW-1277">Toxin-antitoxin system</keyword>
<dbReference type="PANTHER" id="PTHR36449">
    <property type="entry name" value="ACETYLTRANSFERASE-RELATED"/>
    <property type="match status" value="1"/>
</dbReference>
<dbReference type="EMBL" id="UOGF01000038">
    <property type="protein sequence ID" value="VAX28369.1"/>
    <property type="molecule type" value="Genomic_DNA"/>
</dbReference>
<dbReference type="Pfam" id="PF13508">
    <property type="entry name" value="Acetyltransf_7"/>
    <property type="match status" value="1"/>
</dbReference>
<dbReference type="InterPro" id="IPR016181">
    <property type="entry name" value="Acyl_CoA_acyltransferase"/>
</dbReference>
<dbReference type="PROSITE" id="PS51186">
    <property type="entry name" value="GNAT"/>
    <property type="match status" value="1"/>
</dbReference>
<evidence type="ECO:0000259" key="6">
    <source>
        <dbReference type="PROSITE" id="PS51186"/>
    </source>
</evidence>
<keyword evidence="3" id="KW-0808">Transferase</keyword>
<evidence type="ECO:0000313" key="7">
    <source>
        <dbReference type="EMBL" id="VAX28369.1"/>
    </source>
</evidence>
<keyword evidence="1" id="KW-0678">Repressor</keyword>
<reference evidence="7" key="1">
    <citation type="submission" date="2018-06" db="EMBL/GenBank/DDBJ databases">
        <authorList>
            <person name="Zhirakovskaya E."/>
        </authorList>
    </citation>
    <scope>NUCLEOTIDE SEQUENCE</scope>
</reference>
<evidence type="ECO:0000256" key="4">
    <source>
        <dbReference type="ARBA" id="ARBA00023315"/>
    </source>
</evidence>
<dbReference type="CDD" id="cd04301">
    <property type="entry name" value="NAT_SF"/>
    <property type="match status" value="1"/>
</dbReference>
<keyword evidence="4" id="KW-0012">Acyltransferase</keyword>
<dbReference type="AlphaFoldDB" id="A0A3B1CDR7"/>
<gene>
    <name evidence="7" type="ORF">MNBD_NITROSPIRAE01-566</name>
</gene>